<feature type="region of interest" description="Disordered" evidence="1">
    <location>
        <begin position="87"/>
        <end position="122"/>
    </location>
</feature>
<dbReference type="PANTHER" id="PTHR13523:SF2">
    <property type="entry name" value="COILED-COIL-HELIX-COILED-COIL-HELIX DOMAIN CONTAINING 2, ISOFORM A-RELATED"/>
    <property type="match status" value="1"/>
</dbReference>
<accession>A0A7R8ZAW8</accession>
<reference evidence="2" key="1">
    <citation type="submission" date="2020-11" db="EMBL/GenBank/DDBJ databases">
        <authorList>
            <person name="Tran Van P."/>
        </authorList>
    </citation>
    <scope>NUCLEOTIDE SEQUENCE</scope>
</reference>
<feature type="compositionally biased region" description="Low complexity" evidence="1">
    <location>
        <begin position="98"/>
        <end position="122"/>
    </location>
</feature>
<dbReference type="PANTHER" id="PTHR13523">
    <property type="entry name" value="COILED-COIL-HELIX-COILED-COIL-HELIX DOMAIN CONTAINING 2/NUR77"/>
    <property type="match status" value="1"/>
</dbReference>
<dbReference type="GO" id="GO:0005739">
    <property type="term" value="C:mitochondrion"/>
    <property type="evidence" value="ECO:0007669"/>
    <property type="project" value="TreeGrafter"/>
</dbReference>
<gene>
    <name evidence="2" type="ORF">TDIB3V08_LOCUS9184</name>
</gene>
<dbReference type="GO" id="GO:0007005">
    <property type="term" value="P:mitochondrion organization"/>
    <property type="evidence" value="ECO:0007669"/>
    <property type="project" value="InterPro"/>
</dbReference>
<dbReference type="AlphaFoldDB" id="A0A7R8ZAW8"/>
<dbReference type="EMBL" id="OA570051">
    <property type="protein sequence ID" value="CAD7203007.1"/>
    <property type="molecule type" value="Genomic_DNA"/>
</dbReference>
<dbReference type="GO" id="GO:0005634">
    <property type="term" value="C:nucleus"/>
    <property type="evidence" value="ECO:0007669"/>
    <property type="project" value="TreeGrafter"/>
</dbReference>
<organism evidence="2">
    <name type="scientific">Timema douglasi</name>
    <name type="common">Walking stick</name>
    <dbReference type="NCBI Taxonomy" id="61478"/>
    <lineage>
        <taxon>Eukaryota</taxon>
        <taxon>Metazoa</taxon>
        <taxon>Ecdysozoa</taxon>
        <taxon>Arthropoda</taxon>
        <taxon>Hexapoda</taxon>
        <taxon>Insecta</taxon>
        <taxon>Pterygota</taxon>
        <taxon>Neoptera</taxon>
        <taxon>Polyneoptera</taxon>
        <taxon>Phasmatodea</taxon>
        <taxon>Timematodea</taxon>
        <taxon>Timematoidea</taxon>
        <taxon>Timematidae</taxon>
        <taxon>Timema</taxon>
    </lineage>
</organism>
<evidence type="ECO:0000256" key="1">
    <source>
        <dbReference type="SAM" id="MobiDB-lite"/>
    </source>
</evidence>
<dbReference type="InterPro" id="IPR055304">
    <property type="entry name" value="CHCHD2/10-like"/>
</dbReference>
<sequence>MIPVSRVPARTATTHAPMQQQAPPASVPAMAAPQAQQPSMFKQMAATAGGVAVGSAVVSGESRRRDSPPVCRLSTLVTGHTLGHGLTSMFGGGGSNEAQPAAAPQSQDQGYGQQQQSQSNSGPCGFEIQQFLQCAQGQHDLTLCDGFNEALRQCKISNTTLNMVNPFPGVGVERLDLPGSFLAWMCFSAYRDLIDSAVPNISGRADFIGIARTDEVKKSCDWLRARCGAQFLFCTLFLFFRQISEGGWLTAERTSVNRYLREALSPIHTSATTTEQKKKKKNAMFCHNKIITEKRPVSSHRFSDSFGHRQGSARLFYRRQTDLDLVVGQIQNARSALAFYLVHIERFTVGPIGKVDIEFWRIPLGSGLRDAIVENEFILDLRFIALERFENGGTGRRPLCAVARLFRDRSADTRDRLAVRTVSYSCPMASLVLTDSSQLTVDSFIKLPDQIMYPNAELDDLQKHLLLALSGTAVTGTCGTISTLGVPGVVSPLSVRVCDVVHTVDMGTQLIIQYFHGTLNLGPGMMLLVDWLMVLVMLPFRGLVHTLVWSKSPLRDMLSISAETVNDDRQNVFTFLEGLCHAPNSFATCRTRTLEQLCSPTFVCIHIPDTHELTSSSFLSSLSFSLHTISWSLRRVSLVVNSSEFSRRSASFSVSLAYYESSALDHADTEVGNILVTFFDTDHNAKLPDTKYFAEE</sequence>
<protein>
    <submittedName>
        <fullName evidence="2">Uncharacterized protein</fullName>
    </submittedName>
</protein>
<proteinExistence type="predicted"/>
<evidence type="ECO:0000313" key="2">
    <source>
        <dbReference type="EMBL" id="CAD7203007.1"/>
    </source>
</evidence>
<name>A0A7R8ZAW8_TIMDO</name>
<feature type="compositionally biased region" description="Low complexity" evidence="1">
    <location>
        <begin position="16"/>
        <end position="29"/>
    </location>
</feature>
<feature type="region of interest" description="Disordered" evidence="1">
    <location>
        <begin position="1"/>
        <end position="29"/>
    </location>
</feature>